<evidence type="ECO:0000256" key="1">
    <source>
        <dbReference type="ARBA" id="ARBA00006964"/>
    </source>
</evidence>
<dbReference type="SUPFAM" id="SSF102705">
    <property type="entry name" value="NIF3 (NGG1p interacting factor 3)-like"/>
    <property type="match status" value="1"/>
</dbReference>
<dbReference type="Pfam" id="PF01784">
    <property type="entry name" value="DUF34_NIF3"/>
    <property type="match status" value="1"/>
</dbReference>
<dbReference type="InterPro" id="IPR036069">
    <property type="entry name" value="DUF34/NIF3_sf"/>
</dbReference>
<keyword evidence="2" id="KW-0479">Metal-binding</keyword>
<organism evidence="3 4">
    <name type="scientific">Rosenbergiella gaditana</name>
    <dbReference type="NCBI Taxonomy" id="2726987"/>
    <lineage>
        <taxon>Bacteria</taxon>
        <taxon>Pseudomonadati</taxon>
        <taxon>Pseudomonadota</taxon>
        <taxon>Gammaproteobacteria</taxon>
        <taxon>Enterobacterales</taxon>
        <taxon>Erwiniaceae</taxon>
        <taxon>Rosenbergiella</taxon>
    </lineage>
</organism>
<dbReference type="Proteomes" id="UP000790096">
    <property type="component" value="Unassembled WGS sequence"/>
</dbReference>
<gene>
    <name evidence="3" type="ORF">HH682_12700</name>
</gene>
<dbReference type="NCBIfam" id="TIGR00486">
    <property type="entry name" value="YbgI_SA1388"/>
    <property type="match status" value="1"/>
</dbReference>
<comment type="caution">
    <text evidence="3">The sequence shown here is derived from an EMBL/GenBank/DDBJ whole genome shotgun (WGS) entry which is preliminary data.</text>
</comment>
<dbReference type="Gene3D" id="3.40.1390.30">
    <property type="entry name" value="NIF3 (NGG1p interacting factor 3)-like"/>
    <property type="match status" value="2"/>
</dbReference>
<proteinExistence type="inferred from homology"/>
<comment type="similarity">
    <text evidence="1">Belongs to the GTP cyclohydrolase I type 2/NIF3 family.</text>
</comment>
<keyword evidence="4" id="KW-1185">Reference proteome</keyword>
<dbReference type="EMBL" id="JABBFR010000019">
    <property type="protein sequence ID" value="MBT0725260.1"/>
    <property type="molecule type" value="Genomic_DNA"/>
</dbReference>
<dbReference type="PANTHER" id="PTHR13799">
    <property type="entry name" value="NGG1 INTERACTING FACTOR 3"/>
    <property type="match status" value="1"/>
</dbReference>
<dbReference type="RefSeq" id="WP_214237917.1">
    <property type="nucleotide sequence ID" value="NZ_JABBFR010000019.1"/>
</dbReference>
<evidence type="ECO:0000256" key="2">
    <source>
        <dbReference type="ARBA" id="ARBA00022723"/>
    </source>
</evidence>
<dbReference type="InterPro" id="IPR002678">
    <property type="entry name" value="DUF34/NIF3"/>
</dbReference>
<sequence length="247" mass="27734">MKNTLLEQHIDRYLNSSQFKDYAPNGLQVEGRERVQKIVTGVTACQALLDRAVELEADAIIVHHGYFWKNEPVVIKNMKRQRLKTLLTHDINLYGWHLPLDAHPEVGNNVQLAKLLDITVTGEIEAYLLEGHFEKPLSASQLSQRLAERLQRQPLYCGPDEKGIITRIAWCTGGAQDFIERAADAGVDAFITGEVSERTAHIARERGIHFFSAGHHATERGGIQALGEWLTRTHGVDVTFIDIDNPV</sequence>
<name>A0ABS5SYT0_9GAMM</name>
<dbReference type="NCBIfam" id="NF008064">
    <property type="entry name" value="PRK10799.1"/>
    <property type="match status" value="1"/>
</dbReference>
<reference evidence="3 4" key="1">
    <citation type="submission" date="2020-04" db="EMBL/GenBank/DDBJ databases">
        <title>Genome sequencing of Rosenbergiella species.</title>
        <authorList>
            <person name="Alvarez-Perez S."/>
            <person name="Lievens B."/>
        </authorList>
    </citation>
    <scope>NUCLEOTIDE SEQUENCE [LARGE SCALE GENOMIC DNA]</scope>
    <source>
        <strain evidence="3 4">S61</strain>
    </source>
</reference>
<dbReference type="PANTHER" id="PTHR13799:SF14">
    <property type="entry name" value="GTP CYCLOHYDROLASE 1 TYPE 2 HOMOLOG"/>
    <property type="match status" value="1"/>
</dbReference>
<evidence type="ECO:0000313" key="3">
    <source>
        <dbReference type="EMBL" id="MBT0725260.1"/>
    </source>
</evidence>
<accession>A0ABS5SYT0</accession>
<evidence type="ECO:0000313" key="4">
    <source>
        <dbReference type="Proteomes" id="UP000790096"/>
    </source>
</evidence>
<protein>
    <submittedName>
        <fullName evidence="3">Type 2 GTP cyclohydrolase I</fullName>
    </submittedName>
</protein>